<accession>A0ABX0WMG7</accession>
<evidence type="ECO:0008006" key="3">
    <source>
        <dbReference type="Google" id="ProtNLM"/>
    </source>
</evidence>
<dbReference type="RefSeq" id="WP_167660545.1">
    <property type="nucleotide sequence ID" value="NZ_BMCQ01000004.1"/>
</dbReference>
<keyword evidence="2" id="KW-1185">Reference proteome</keyword>
<organism evidence="1 2">
    <name type="scientific">Paenalcaligenes hominis</name>
    <dbReference type="NCBI Taxonomy" id="643674"/>
    <lineage>
        <taxon>Bacteria</taxon>
        <taxon>Pseudomonadati</taxon>
        <taxon>Pseudomonadota</taxon>
        <taxon>Betaproteobacteria</taxon>
        <taxon>Burkholderiales</taxon>
        <taxon>Alcaligenaceae</taxon>
        <taxon>Paenalcaligenes</taxon>
    </lineage>
</organism>
<dbReference type="Proteomes" id="UP000783934">
    <property type="component" value="Unassembled WGS sequence"/>
</dbReference>
<reference evidence="1 2" key="1">
    <citation type="submission" date="2020-03" db="EMBL/GenBank/DDBJ databases">
        <title>Genomic Encyclopedia of Type Strains, Phase IV (KMG-IV): sequencing the most valuable type-strain genomes for metagenomic binning, comparative biology and taxonomic classification.</title>
        <authorList>
            <person name="Goeker M."/>
        </authorList>
    </citation>
    <scope>NUCLEOTIDE SEQUENCE [LARGE SCALE GENOMIC DNA]</scope>
    <source>
        <strain evidence="1 2">DSM 26613</strain>
    </source>
</reference>
<comment type="caution">
    <text evidence="1">The sequence shown here is derived from an EMBL/GenBank/DDBJ whole genome shotgun (WGS) entry which is preliminary data.</text>
</comment>
<evidence type="ECO:0000313" key="2">
    <source>
        <dbReference type="Proteomes" id="UP000783934"/>
    </source>
</evidence>
<dbReference type="EMBL" id="JAATIZ010000001">
    <property type="protein sequence ID" value="NJB64343.1"/>
    <property type="molecule type" value="Genomic_DNA"/>
</dbReference>
<name>A0ABX0WMG7_9BURK</name>
<protein>
    <recommendedName>
        <fullName evidence="3">Phage tail protein</fullName>
    </recommendedName>
</protein>
<sequence>MTEQVSLAVGSIVSISESMPASYDAAGFNRLSYTPIKGLRDAGDIAEQHTTSTRSLIGLDYSYQERAGEILPTLTWEVVRLKGNEGQQLLFDAFRKPVHSFQITHEDGTELYFTATVKSRRRINLNGSSVLAYRFELDLQCRVVEV</sequence>
<gene>
    <name evidence="1" type="ORF">GGR41_000564</name>
</gene>
<evidence type="ECO:0000313" key="1">
    <source>
        <dbReference type="EMBL" id="NJB64343.1"/>
    </source>
</evidence>
<proteinExistence type="predicted"/>